<dbReference type="Gene3D" id="2.30.42.10">
    <property type="match status" value="2"/>
</dbReference>
<evidence type="ECO:0000256" key="6">
    <source>
        <dbReference type="RuleBase" id="RU362114"/>
    </source>
</evidence>
<dbReference type="Pfam" id="PF00313">
    <property type="entry name" value="CSD"/>
    <property type="match status" value="1"/>
</dbReference>
<feature type="domain" description="Macro" evidence="9">
    <location>
        <begin position="555"/>
        <end position="728"/>
    </location>
</feature>
<feature type="domain" description="Macro" evidence="9">
    <location>
        <begin position="373"/>
        <end position="545"/>
    </location>
</feature>
<dbReference type="SUPFAM" id="SSF56399">
    <property type="entry name" value="ADP-ribosylation"/>
    <property type="match status" value="1"/>
</dbReference>
<evidence type="ECO:0000256" key="1">
    <source>
        <dbReference type="ARBA" id="ARBA00004123"/>
    </source>
</evidence>
<name>A0A820PF63_9BILA</name>
<dbReference type="SUPFAM" id="SSF52949">
    <property type="entry name" value="Macro domain-like"/>
    <property type="match status" value="2"/>
</dbReference>
<dbReference type="InterPro" id="IPR052056">
    <property type="entry name" value="Mono-ARTD/PARP"/>
</dbReference>
<dbReference type="Pfam" id="PF00595">
    <property type="entry name" value="PDZ"/>
    <property type="match status" value="2"/>
</dbReference>
<dbReference type="Gene3D" id="3.40.220.10">
    <property type="entry name" value="Leucine Aminopeptidase, subunit E, domain 1"/>
    <property type="match status" value="2"/>
</dbReference>
<dbReference type="EMBL" id="CAJOBQ010000684">
    <property type="protein sequence ID" value="CAF4402061.1"/>
    <property type="molecule type" value="Genomic_DNA"/>
</dbReference>
<dbReference type="InterPro" id="IPR011129">
    <property type="entry name" value="CSD"/>
</dbReference>
<comment type="caution">
    <text evidence="11">The sequence shown here is derived from an EMBL/GenBank/DDBJ whole genome shotgun (WGS) entry which is preliminary data.</text>
</comment>
<dbReference type="Pfam" id="PF01661">
    <property type="entry name" value="Macro"/>
    <property type="match status" value="2"/>
</dbReference>
<dbReference type="SMART" id="SM00357">
    <property type="entry name" value="CSP"/>
    <property type="match status" value="1"/>
</dbReference>
<dbReference type="Pfam" id="PF00644">
    <property type="entry name" value="PARP"/>
    <property type="match status" value="1"/>
</dbReference>
<dbReference type="GO" id="GO:0010629">
    <property type="term" value="P:negative regulation of gene expression"/>
    <property type="evidence" value="ECO:0007669"/>
    <property type="project" value="TreeGrafter"/>
</dbReference>
<evidence type="ECO:0000313" key="12">
    <source>
        <dbReference type="Proteomes" id="UP000663862"/>
    </source>
</evidence>
<dbReference type="PRINTS" id="PR00050">
    <property type="entry name" value="COLDSHOCK"/>
</dbReference>
<keyword evidence="3 6" id="KW-0808">Transferase</keyword>
<reference evidence="11" key="1">
    <citation type="submission" date="2021-02" db="EMBL/GenBank/DDBJ databases">
        <authorList>
            <person name="Nowell W R."/>
        </authorList>
    </citation>
    <scope>NUCLEOTIDE SEQUENCE</scope>
</reference>
<feature type="domain" description="PDZ" evidence="7">
    <location>
        <begin position="144"/>
        <end position="207"/>
    </location>
</feature>
<dbReference type="PROSITE" id="PS51857">
    <property type="entry name" value="CSD_2"/>
    <property type="match status" value="1"/>
</dbReference>
<evidence type="ECO:0000259" key="7">
    <source>
        <dbReference type="PROSITE" id="PS50106"/>
    </source>
</evidence>
<feature type="domain" description="CSD" evidence="10">
    <location>
        <begin position="1168"/>
        <end position="1235"/>
    </location>
</feature>
<evidence type="ECO:0000259" key="10">
    <source>
        <dbReference type="PROSITE" id="PS51857"/>
    </source>
</evidence>
<dbReference type="GO" id="GO:0003676">
    <property type="term" value="F:nucleic acid binding"/>
    <property type="evidence" value="ECO:0007669"/>
    <property type="project" value="InterPro"/>
</dbReference>
<dbReference type="SMART" id="SM00228">
    <property type="entry name" value="PDZ"/>
    <property type="match status" value="2"/>
</dbReference>
<dbReference type="SMART" id="SM00506">
    <property type="entry name" value="A1pp"/>
    <property type="match status" value="1"/>
</dbReference>
<dbReference type="GO" id="GO:0003714">
    <property type="term" value="F:transcription corepressor activity"/>
    <property type="evidence" value="ECO:0007669"/>
    <property type="project" value="TreeGrafter"/>
</dbReference>
<dbReference type="InterPro" id="IPR012317">
    <property type="entry name" value="Poly(ADP-ribose)pol_cat_dom"/>
</dbReference>
<comment type="subcellular location">
    <subcellularLocation>
        <location evidence="1">Nucleus</location>
    </subcellularLocation>
</comment>
<dbReference type="PROSITE" id="PS51154">
    <property type="entry name" value="MACRO"/>
    <property type="match status" value="2"/>
</dbReference>
<dbReference type="InterPro" id="IPR036034">
    <property type="entry name" value="PDZ_sf"/>
</dbReference>
<dbReference type="InterPro" id="IPR001478">
    <property type="entry name" value="PDZ"/>
</dbReference>
<sequence>MPIKQADIDRSINDNLRRCRLYIWRNYNGFGFTVTSESQLPPIITCVESNSPAAAAGLNIQDYVLAVNDTSTADVSHAELVAMVKNARDTDASVELLVLHQDFYRELKKVNRLFDPKRAKIIEAPRIMPINYQNFPKHQPRTCLLRLAKKEKSFGFSIVGSSTSTGLYIDEVCPNSVASNALLRENDRIIEINDEFVDDQQSEAIKKKLVQAKKAGFLKLYVIDMDTYESFRSENIPLSSNEYLHGSSIRKASTYSYNSEHQGNYQHFNVTPGRGRTAGNGRKAQESAGNWKQYSSWKLPDFLPVDSDQLPDQHIAKKMEVTQKVAQYISDSSDEEVDIITVILFNKLIIFILFTESDSDNDALVSENDDDIPRLTSNASTQTSTIGVCYGDLTTQEADVIVVCSSSEYLFKSICKAGGDSVSNSYTKQIKDNPDAPVITVTAAGRIASKMIYFLPWQSNPDESILRKSIEKFVSVALEQAIQCNYRNITFPAIGCGGFGCSIQFIARTMVKNVHSKVKAHSMMVSFVIQPDRKDIYDEFKKQIDLLESPSASSKLRIICATFGKGDIEVEMGDITKQKVDVIVGSTSSGILTDTIINAAGKESQLAYEMEIANHPNSALIAIPSGSLSCKKIFFVKWEPNDNEEILRQSLIDLISIVVQNVISHKFTSIAFPAIGCGKHACSVDIVVQTMVYEMKKHLIQRKLSWRVKFVVNANQENVYDEFCKQVLTTEDGFHEATAYQLPATWEKSAEDKIRFTLSTKVHEYKSIVSNFDQAMKGKYTNIIKIERIQNERWYMQYLAHSKDFRKRLEMNTEKRLYHGCPEQAANAIIADCFNRSYAGVNGTVYGVGVYFSSDATYSHGYTKPNASGERCMFLSRVLVGKTTKGNSTMRTRPLGFDSTTDEKHIFVTYHDAQALADLKRQNFLLQFDHRRTLTVSEESNATVYQPMNDVRFYSLDGGVTHKDSDWANEFRSRVLGKPSIKIKSIHIHHTPDIFDPDEDYVGLIVYLCDEKNHFILNNVHSQTGDIYIRRSSWIFDNTPKRRKRKAYVHGRLFYSIFRCWKKKKMNFVGAGFSYCKGTWKFNSRTLNTMSPNNNDDTYHNTDRKLSISEERIIRTMCCYFYINHEWLAMPPEERIPFHALKQLGLTEEKSQISGRVNDISEVDPDRRLRGKVIWFDVQKGYGFIDVTGFQVGMFVHWTAIDGMTRRRAFLKHGEDVEFHVVQSDRGWKTRKLTRLKP</sequence>
<evidence type="ECO:0000256" key="5">
    <source>
        <dbReference type="ARBA" id="ARBA00023242"/>
    </source>
</evidence>
<dbReference type="CDD" id="cd04458">
    <property type="entry name" value="CSP_CDS"/>
    <property type="match status" value="1"/>
</dbReference>
<proteinExistence type="predicted"/>
<dbReference type="GO" id="GO:0005634">
    <property type="term" value="C:nucleus"/>
    <property type="evidence" value="ECO:0007669"/>
    <property type="project" value="UniProtKB-SubCell"/>
</dbReference>
<dbReference type="GO" id="GO:0005737">
    <property type="term" value="C:cytoplasm"/>
    <property type="evidence" value="ECO:0007669"/>
    <property type="project" value="TreeGrafter"/>
</dbReference>
<dbReference type="InterPro" id="IPR012340">
    <property type="entry name" value="NA-bd_OB-fold"/>
</dbReference>
<dbReference type="Gene3D" id="3.90.228.10">
    <property type="match status" value="1"/>
</dbReference>
<dbReference type="AlphaFoldDB" id="A0A820PF63"/>
<dbReference type="Gene3D" id="2.40.50.140">
    <property type="entry name" value="Nucleic acid-binding proteins"/>
    <property type="match status" value="1"/>
</dbReference>
<keyword evidence="2 6" id="KW-0328">Glycosyltransferase</keyword>
<evidence type="ECO:0000259" key="9">
    <source>
        <dbReference type="PROSITE" id="PS51154"/>
    </source>
</evidence>
<dbReference type="EC" id="2.4.2.-" evidence="6"/>
<dbReference type="PANTHER" id="PTHR14453:SF67">
    <property type="entry name" value="POLY [ADP-RIBOSE] POLYMERASE"/>
    <property type="match status" value="1"/>
</dbReference>
<dbReference type="SUPFAM" id="SSF50156">
    <property type="entry name" value="PDZ domain-like"/>
    <property type="match status" value="2"/>
</dbReference>
<evidence type="ECO:0000256" key="3">
    <source>
        <dbReference type="ARBA" id="ARBA00022679"/>
    </source>
</evidence>
<dbReference type="InterPro" id="IPR002059">
    <property type="entry name" value="CSP_DNA-bd"/>
</dbReference>
<feature type="domain" description="PARP catalytic" evidence="8">
    <location>
        <begin position="742"/>
        <end position="949"/>
    </location>
</feature>
<evidence type="ECO:0000313" key="11">
    <source>
        <dbReference type="EMBL" id="CAF4402061.1"/>
    </source>
</evidence>
<dbReference type="SUPFAM" id="SSF50249">
    <property type="entry name" value="Nucleic acid-binding proteins"/>
    <property type="match status" value="1"/>
</dbReference>
<accession>A0A820PF63</accession>
<dbReference type="GO" id="GO:0003950">
    <property type="term" value="F:NAD+ poly-ADP-ribosyltransferase activity"/>
    <property type="evidence" value="ECO:0007669"/>
    <property type="project" value="UniProtKB-UniRule"/>
</dbReference>
<dbReference type="InterPro" id="IPR043472">
    <property type="entry name" value="Macro_dom-like"/>
</dbReference>
<evidence type="ECO:0000256" key="4">
    <source>
        <dbReference type="ARBA" id="ARBA00023027"/>
    </source>
</evidence>
<evidence type="ECO:0000256" key="2">
    <source>
        <dbReference type="ARBA" id="ARBA00022676"/>
    </source>
</evidence>
<feature type="domain" description="PDZ" evidence="7">
    <location>
        <begin position="20"/>
        <end position="87"/>
    </location>
</feature>
<keyword evidence="4 6" id="KW-0520">NAD</keyword>
<dbReference type="Proteomes" id="UP000663862">
    <property type="component" value="Unassembled WGS sequence"/>
</dbReference>
<keyword evidence="5" id="KW-0539">Nucleus</keyword>
<dbReference type="PROSITE" id="PS51059">
    <property type="entry name" value="PARP_CATALYTIC"/>
    <property type="match status" value="1"/>
</dbReference>
<organism evidence="11 12">
    <name type="scientific">Rotaria socialis</name>
    <dbReference type="NCBI Taxonomy" id="392032"/>
    <lineage>
        <taxon>Eukaryota</taxon>
        <taxon>Metazoa</taxon>
        <taxon>Spiralia</taxon>
        <taxon>Gnathifera</taxon>
        <taxon>Rotifera</taxon>
        <taxon>Eurotatoria</taxon>
        <taxon>Bdelloidea</taxon>
        <taxon>Philodinida</taxon>
        <taxon>Philodinidae</taxon>
        <taxon>Rotaria</taxon>
    </lineage>
</organism>
<gene>
    <name evidence="11" type="ORF">TSG867_LOCUS13068</name>
</gene>
<dbReference type="PROSITE" id="PS50106">
    <property type="entry name" value="PDZ"/>
    <property type="match status" value="2"/>
</dbReference>
<dbReference type="InterPro" id="IPR002589">
    <property type="entry name" value="Macro_dom"/>
</dbReference>
<dbReference type="PANTHER" id="PTHR14453">
    <property type="entry name" value="PARP/ZINC FINGER CCCH TYPE DOMAIN CONTAINING PROTEIN"/>
    <property type="match status" value="1"/>
</dbReference>
<protein>
    <recommendedName>
        <fullName evidence="6">Poly [ADP-ribose] polymerase</fullName>
        <shortName evidence="6">PARP</shortName>
        <ecNumber evidence="6">2.4.2.-</ecNumber>
    </recommendedName>
</protein>
<evidence type="ECO:0000259" key="8">
    <source>
        <dbReference type="PROSITE" id="PS51059"/>
    </source>
</evidence>